<protein>
    <recommendedName>
        <fullName evidence="2">RING-type E3 ubiquitin transferase</fullName>
        <ecNumber evidence="2">2.3.2.27</ecNumber>
    </recommendedName>
</protein>
<dbReference type="FunFam" id="3.30.40.10:FF:000927">
    <property type="entry name" value="E3 ubiquitin-protein ligase RING1-like isoform A"/>
    <property type="match status" value="1"/>
</dbReference>
<keyword evidence="8" id="KW-0812">Transmembrane</keyword>
<dbReference type="OMA" id="RRWWCPF"/>
<dbReference type="AlphaFoldDB" id="V7B581"/>
<dbReference type="SMART" id="SM00184">
    <property type="entry name" value="RING"/>
    <property type="match status" value="1"/>
</dbReference>
<dbReference type="GO" id="GO:0008270">
    <property type="term" value="F:zinc ion binding"/>
    <property type="evidence" value="ECO:0007669"/>
    <property type="project" value="UniProtKB-KW"/>
</dbReference>
<evidence type="ECO:0000256" key="1">
    <source>
        <dbReference type="ARBA" id="ARBA00000900"/>
    </source>
</evidence>
<dbReference type="CDD" id="cd16454">
    <property type="entry name" value="RING-H2_PA-TM-RING"/>
    <property type="match status" value="1"/>
</dbReference>
<organism evidence="10 11">
    <name type="scientific">Phaseolus vulgaris</name>
    <name type="common">Kidney bean</name>
    <name type="synonym">French bean</name>
    <dbReference type="NCBI Taxonomy" id="3885"/>
    <lineage>
        <taxon>Eukaryota</taxon>
        <taxon>Viridiplantae</taxon>
        <taxon>Streptophyta</taxon>
        <taxon>Embryophyta</taxon>
        <taxon>Tracheophyta</taxon>
        <taxon>Spermatophyta</taxon>
        <taxon>Magnoliopsida</taxon>
        <taxon>eudicotyledons</taxon>
        <taxon>Gunneridae</taxon>
        <taxon>Pentapetalae</taxon>
        <taxon>rosids</taxon>
        <taxon>fabids</taxon>
        <taxon>Fabales</taxon>
        <taxon>Fabaceae</taxon>
        <taxon>Papilionoideae</taxon>
        <taxon>50 kb inversion clade</taxon>
        <taxon>NPAAA clade</taxon>
        <taxon>indigoferoid/millettioid clade</taxon>
        <taxon>Phaseoleae</taxon>
        <taxon>Phaseolus</taxon>
    </lineage>
</organism>
<evidence type="ECO:0000256" key="7">
    <source>
        <dbReference type="SAM" id="MobiDB-lite"/>
    </source>
</evidence>
<feature type="compositionally biased region" description="Acidic residues" evidence="7">
    <location>
        <begin position="213"/>
        <end position="223"/>
    </location>
</feature>
<evidence type="ECO:0000256" key="3">
    <source>
        <dbReference type="ARBA" id="ARBA00022723"/>
    </source>
</evidence>
<feature type="region of interest" description="Disordered" evidence="7">
    <location>
        <begin position="211"/>
        <end position="270"/>
    </location>
</feature>
<proteinExistence type="predicted"/>
<evidence type="ECO:0000256" key="6">
    <source>
        <dbReference type="PROSITE-ProRule" id="PRU00175"/>
    </source>
</evidence>
<dbReference type="GO" id="GO:0016567">
    <property type="term" value="P:protein ubiquitination"/>
    <property type="evidence" value="ECO:0007669"/>
    <property type="project" value="TreeGrafter"/>
</dbReference>
<dbReference type="EC" id="2.3.2.27" evidence="2"/>
<dbReference type="PANTHER" id="PTHR15710:SF242">
    <property type="entry name" value="OS06G0633500 PROTEIN"/>
    <property type="match status" value="1"/>
</dbReference>
<keyword evidence="8" id="KW-0472">Membrane</keyword>
<dbReference type="Gramene" id="ESW12028">
    <property type="protein sequence ID" value="ESW12028"/>
    <property type="gene ID" value="PHAVU_008G078700g"/>
</dbReference>
<evidence type="ECO:0000259" key="9">
    <source>
        <dbReference type="PROSITE" id="PS50089"/>
    </source>
</evidence>
<gene>
    <name evidence="10" type="ORF">PHAVU_008G078700g</name>
</gene>
<keyword evidence="4 6" id="KW-0863">Zinc-finger</keyword>
<dbReference type="EMBL" id="CM002295">
    <property type="protein sequence ID" value="ESW12028.1"/>
    <property type="molecule type" value="Genomic_DNA"/>
</dbReference>
<dbReference type="PROSITE" id="PS50089">
    <property type="entry name" value="ZF_RING_2"/>
    <property type="match status" value="1"/>
</dbReference>
<comment type="catalytic activity">
    <reaction evidence="1">
        <text>S-ubiquitinyl-[E2 ubiquitin-conjugating enzyme]-L-cysteine + [acceptor protein]-L-lysine = [E2 ubiquitin-conjugating enzyme]-L-cysteine + N(6)-ubiquitinyl-[acceptor protein]-L-lysine.</text>
        <dbReference type="EC" id="2.3.2.27"/>
    </reaction>
</comment>
<keyword evidence="3" id="KW-0479">Metal-binding</keyword>
<sequence length="579" mass="64892">MAANSGNISFASSQSGSQVHGDTDSVHVAVCSLCQKSLSHDNEMASDLAINGVCGDCKFLLLEDFGNHTVSQGSRRRLRGRFRHNSSDSVDNSSQQIPHVVSTVRQYQSPASGEDDQLVDGDTPAWSMQYASTHTTPSGSRRWRHVLSDTDSDGFDNWNSFYGENESSVSFRRYRVPHGETDSLSHSAYGGDSDISMDTHSFVGTGVFNLPDERDEFDSDTDIDPMHAGRGQWFSDEDDEEEDEDGEEEEEEEEEEEDDDDDEEEVEVDREWELAEAEEAEATARLQIFFTSSPSESRDHNNWEQRFNSTESEGMFSQIIRDTWQALEDADLPHGANFGDYLDARRFEDLLEHLAENDSSRRGAPPAAVSFMKNLPRIVIGKEHEKHGELVCAICKDVLAPGTEVNQLPCSHLYHIDCILPWLSARNSCPLCRYELPTDDKDYEEGKQNIDGRNVIHERQQINVMDDSSSDVSDGDEVNEENGNSQDSQDEIQQRDVSTGSTAISSTTSGRGRWFFLAAAPIVSLVGIVLVLWLGNNSEIEGNRHLGSHYLSGQNQHAVHAYSAPNQRESRSRRWWCPF</sequence>
<dbReference type="SUPFAM" id="SSF57850">
    <property type="entry name" value="RING/U-box"/>
    <property type="match status" value="1"/>
</dbReference>
<keyword evidence="11" id="KW-1185">Reference proteome</keyword>
<feature type="compositionally biased region" description="Low complexity" evidence="7">
    <location>
        <begin position="463"/>
        <end position="472"/>
    </location>
</feature>
<feature type="transmembrane region" description="Helical" evidence="8">
    <location>
        <begin position="514"/>
        <end position="535"/>
    </location>
</feature>
<dbReference type="InterPro" id="IPR013083">
    <property type="entry name" value="Znf_RING/FYVE/PHD"/>
</dbReference>
<name>V7B581_PHAVU</name>
<keyword evidence="5" id="KW-0862">Zinc</keyword>
<evidence type="ECO:0000313" key="10">
    <source>
        <dbReference type="EMBL" id="ESW12028.1"/>
    </source>
</evidence>
<feature type="region of interest" description="Disordered" evidence="7">
    <location>
        <begin position="1"/>
        <end position="20"/>
    </location>
</feature>
<feature type="compositionally biased region" description="Acidic residues" evidence="7">
    <location>
        <begin position="235"/>
        <end position="270"/>
    </location>
</feature>
<dbReference type="PANTHER" id="PTHR15710">
    <property type="entry name" value="E3 UBIQUITIN-PROTEIN LIGASE PRAJA"/>
    <property type="match status" value="1"/>
</dbReference>
<reference evidence="11" key="1">
    <citation type="journal article" date="2014" name="Nat. Genet.">
        <title>A reference genome for common bean and genome-wide analysis of dual domestications.</title>
        <authorList>
            <person name="Schmutz J."/>
            <person name="McClean P.E."/>
            <person name="Mamidi S."/>
            <person name="Wu G.A."/>
            <person name="Cannon S.B."/>
            <person name="Grimwood J."/>
            <person name="Jenkins J."/>
            <person name="Shu S."/>
            <person name="Song Q."/>
            <person name="Chavarro C."/>
            <person name="Torres-Torres M."/>
            <person name="Geffroy V."/>
            <person name="Moghaddam S.M."/>
            <person name="Gao D."/>
            <person name="Abernathy B."/>
            <person name="Barry K."/>
            <person name="Blair M."/>
            <person name="Brick M.A."/>
            <person name="Chovatia M."/>
            <person name="Gepts P."/>
            <person name="Goodstein D.M."/>
            <person name="Gonzales M."/>
            <person name="Hellsten U."/>
            <person name="Hyten D.L."/>
            <person name="Jia G."/>
            <person name="Kelly J.D."/>
            <person name="Kudrna D."/>
            <person name="Lee R."/>
            <person name="Richard M.M."/>
            <person name="Miklas P.N."/>
            <person name="Osorno J.M."/>
            <person name="Rodrigues J."/>
            <person name="Thareau V."/>
            <person name="Urrea C.A."/>
            <person name="Wang M."/>
            <person name="Yu Y."/>
            <person name="Zhang M."/>
            <person name="Wing R.A."/>
            <person name="Cregan P.B."/>
            <person name="Rokhsar D.S."/>
            <person name="Jackson S.A."/>
        </authorList>
    </citation>
    <scope>NUCLEOTIDE SEQUENCE [LARGE SCALE GENOMIC DNA]</scope>
    <source>
        <strain evidence="11">cv. G19833</strain>
    </source>
</reference>
<dbReference type="SMR" id="V7B581"/>
<feature type="region of interest" description="Disordered" evidence="7">
    <location>
        <begin position="463"/>
        <end position="506"/>
    </location>
</feature>
<dbReference type="Proteomes" id="UP000000226">
    <property type="component" value="Chromosome 8"/>
</dbReference>
<dbReference type="Gene3D" id="3.30.40.10">
    <property type="entry name" value="Zinc/RING finger domain, C3HC4 (zinc finger)"/>
    <property type="match status" value="1"/>
</dbReference>
<evidence type="ECO:0000256" key="2">
    <source>
        <dbReference type="ARBA" id="ARBA00012483"/>
    </source>
</evidence>
<evidence type="ECO:0000256" key="4">
    <source>
        <dbReference type="ARBA" id="ARBA00022771"/>
    </source>
</evidence>
<accession>V7B581</accession>
<dbReference type="InterPro" id="IPR001841">
    <property type="entry name" value="Znf_RING"/>
</dbReference>
<dbReference type="GO" id="GO:0005737">
    <property type="term" value="C:cytoplasm"/>
    <property type="evidence" value="ECO:0007669"/>
    <property type="project" value="TreeGrafter"/>
</dbReference>
<dbReference type="Pfam" id="PF13639">
    <property type="entry name" value="zf-RING_2"/>
    <property type="match status" value="1"/>
</dbReference>
<dbReference type="OrthoDB" id="21204at2759"/>
<dbReference type="eggNOG" id="KOG0800">
    <property type="taxonomic scope" value="Eukaryota"/>
</dbReference>
<evidence type="ECO:0000256" key="8">
    <source>
        <dbReference type="SAM" id="Phobius"/>
    </source>
</evidence>
<keyword evidence="8" id="KW-1133">Transmembrane helix</keyword>
<feature type="domain" description="RING-type" evidence="9">
    <location>
        <begin position="392"/>
        <end position="433"/>
    </location>
</feature>
<evidence type="ECO:0000313" key="11">
    <source>
        <dbReference type="Proteomes" id="UP000000226"/>
    </source>
</evidence>
<evidence type="ECO:0000256" key="5">
    <source>
        <dbReference type="ARBA" id="ARBA00022833"/>
    </source>
</evidence>
<dbReference type="GO" id="GO:0061630">
    <property type="term" value="F:ubiquitin protein ligase activity"/>
    <property type="evidence" value="ECO:0007669"/>
    <property type="project" value="UniProtKB-EC"/>
</dbReference>